<evidence type="ECO:0000256" key="1">
    <source>
        <dbReference type="ARBA" id="ARBA00004167"/>
    </source>
</evidence>
<evidence type="ECO:0000256" key="8">
    <source>
        <dbReference type="RuleBase" id="RU366017"/>
    </source>
</evidence>
<dbReference type="InterPro" id="IPR008166">
    <property type="entry name" value="Glyco_transf_92"/>
</dbReference>
<keyword evidence="6" id="KW-1133">Transmembrane helix</keyword>
<protein>
    <recommendedName>
        <fullName evidence="8">Glycosyltransferase family 92 protein</fullName>
        <ecNumber evidence="8">2.4.1.-</ecNumber>
    </recommendedName>
</protein>
<dbReference type="Pfam" id="PF01697">
    <property type="entry name" value="Glyco_transf_92"/>
    <property type="match status" value="1"/>
</dbReference>
<keyword evidence="7" id="KW-0472">Membrane</keyword>
<keyword evidence="3 8" id="KW-0328">Glycosyltransferase</keyword>
<comment type="subcellular location">
    <subcellularLocation>
        <location evidence="1">Membrane</location>
        <topology evidence="1">Single-pass membrane protein</topology>
    </subcellularLocation>
</comment>
<dbReference type="EMBL" id="CAJFCJ010000015">
    <property type="protein sequence ID" value="CAD5121889.1"/>
    <property type="molecule type" value="Genomic_DNA"/>
</dbReference>
<proteinExistence type="inferred from homology"/>
<comment type="caution">
    <text evidence="9">The sequence shown here is derived from an EMBL/GenBank/DDBJ whole genome shotgun (WGS) entry which is preliminary data.</text>
</comment>
<evidence type="ECO:0000256" key="6">
    <source>
        <dbReference type="ARBA" id="ARBA00022989"/>
    </source>
</evidence>
<dbReference type="PANTHER" id="PTHR21461:SF69">
    <property type="entry name" value="GLYCOSYLTRANSFERASE FAMILY 92 PROTEIN"/>
    <property type="match status" value="1"/>
</dbReference>
<keyword evidence="10" id="KW-1185">Reference proteome</keyword>
<evidence type="ECO:0000256" key="5">
    <source>
        <dbReference type="ARBA" id="ARBA00022692"/>
    </source>
</evidence>
<keyword evidence="5" id="KW-0812">Transmembrane</keyword>
<dbReference type="EC" id="2.4.1.-" evidence="8"/>
<evidence type="ECO:0000256" key="4">
    <source>
        <dbReference type="ARBA" id="ARBA00022679"/>
    </source>
</evidence>
<dbReference type="AlphaFoldDB" id="A0A7I8VZX1"/>
<name>A0A7I8VZX1_9ANNE</name>
<dbReference type="Proteomes" id="UP000549394">
    <property type="component" value="Unassembled WGS sequence"/>
</dbReference>
<accession>A0A7I8VZX1</accession>
<keyword evidence="4 8" id="KW-0808">Transferase</keyword>
<reference evidence="9 10" key="1">
    <citation type="submission" date="2020-08" db="EMBL/GenBank/DDBJ databases">
        <authorList>
            <person name="Hejnol A."/>
        </authorList>
    </citation>
    <scope>NUCLEOTIDE SEQUENCE [LARGE SCALE GENOMIC DNA]</scope>
</reference>
<dbReference type="GO" id="GO:0005737">
    <property type="term" value="C:cytoplasm"/>
    <property type="evidence" value="ECO:0007669"/>
    <property type="project" value="TreeGrafter"/>
</dbReference>
<comment type="similarity">
    <text evidence="2 8">Belongs to the glycosyltransferase 92 family.</text>
</comment>
<dbReference type="OrthoDB" id="6061442at2759"/>
<dbReference type="GO" id="GO:0016757">
    <property type="term" value="F:glycosyltransferase activity"/>
    <property type="evidence" value="ECO:0007669"/>
    <property type="project" value="UniProtKB-UniRule"/>
</dbReference>
<evidence type="ECO:0000256" key="3">
    <source>
        <dbReference type="ARBA" id="ARBA00022676"/>
    </source>
</evidence>
<gene>
    <name evidence="9" type="ORF">DGYR_LOCUS9785</name>
</gene>
<organism evidence="9 10">
    <name type="scientific">Dimorphilus gyrociliatus</name>
    <dbReference type="NCBI Taxonomy" id="2664684"/>
    <lineage>
        <taxon>Eukaryota</taxon>
        <taxon>Metazoa</taxon>
        <taxon>Spiralia</taxon>
        <taxon>Lophotrochozoa</taxon>
        <taxon>Annelida</taxon>
        <taxon>Polychaeta</taxon>
        <taxon>Polychaeta incertae sedis</taxon>
        <taxon>Dinophilidae</taxon>
        <taxon>Dimorphilus</taxon>
    </lineage>
</organism>
<evidence type="ECO:0000313" key="9">
    <source>
        <dbReference type="EMBL" id="CAD5121889.1"/>
    </source>
</evidence>
<evidence type="ECO:0000256" key="7">
    <source>
        <dbReference type="ARBA" id="ARBA00023136"/>
    </source>
</evidence>
<dbReference type="PANTHER" id="PTHR21461">
    <property type="entry name" value="GLYCOSYLTRANSFERASE FAMILY 92 PROTEIN"/>
    <property type="match status" value="1"/>
</dbReference>
<evidence type="ECO:0000313" key="10">
    <source>
        <dbReference type="Proteomes" id="UP000549394"/>
    </source>
</evidence>
<sequence>MYAFSAFYDDRSTLQGSKCIRIVAIAEKKLVEKSAPYCHIVYEKGLPDIVQSRPADIGVGVSYRGYWFREYVFECPLQSNRLPLKIFLANKSNQRTQWSIPVEFPQTPKIKQDFAVCVICAFSKFNPSRVLEFVEMHRLLGVSQIYVYNNNLEPTTHKLFKQLHEMGKIDLTDFKTGFFETPAPSHAYYAQASPAVNDCILRNMYSYKKLIIVDLDEIIIPNQGLNYKDMLEAIDKKYPRSIETKSYHFRNAYFFSDFDNLKNKSDTNNDSKEIATFRRYRAKVSGPGYSIKSIIDPLSCYGMHNHFCWHKTKAADVPNESLDVPVEFGTLHHYKKCHFDKAKCAEIIKNPIVDESALKFRQQLLLNMNSTAQYLKLKDVF</sequence>
<evidence type="ECO:0000256" key="2">
    <source>
        <dbReference type="ARBA" id="ARBA00007647"/>
    </source>
</evidence>
<dbReference type="GO" id="GO:0016020">
    <property type="term" value="C:membrane"/>
    <property type="evidence" value="ECO:0007669"/>
    <property type="project" value="UniProtKB-SubCell"/>
</dbReference>